<dbReference type="Gene3D" id="3.30.572.10">
    <property type="entry name" value="Thymidylate synthase/dCMP hydroxymethylase domain"/>
    <property type="match status" value="1"/>
</dbReference>
<feature type="domain" description="DUF4346" evidence="3">
    <location>
        <begin position="518"/>
        <end position="594"/>
    </location>
</feature>
<accession>A0A2M7BE82</accession>
<dbReference type="SUPFAM" id="SSF55831">
    <property type="entry name" value="Thymidylate synthase/dCMP hydroxymethylase"/>
    <property type="match status" value="1"/>
</dbReference>
<dbReference type="EMBL" id="PEVC01000023">
    <property type="protein sequence ID" value="PIV01396.1"/>
    <property type="molecule type" value="Genomic_DNA"/>
</dbReference>
<dbReference type="InterPro" id="IPR025595">
    <property type="entry name" value="PterinBD-DUF4346"/>
</dbReference>
<dbReference type="AlphaFoldDB" id="A0A2M7BE82"/>
<evidence type="ECO:0000259" key="3">
    <source>
        <dbReference type="Pfam" id="PF14251"/>
    </source>
</evidence>
<organism evidence="4 5">
    <name type="scientific">Candidatus Shapirobacteria bacterium CG03_land_8_20_14_0_80_39_12</name>
    <dbReference type="NCBI Taxonomy" id="1974879"/>
    <lineage>
        <taxon>Bacteria</taxon>
        <taxon>Candidatus Shapironibacteriota</taxon>
    </lineage>
</organism>
<dbReference type="Pfam" id="PF14251">
    <property type="entry name" value="PterinBD-DUF4346"/>
    <property type="match status" value="1"/>
</dbReference>
<dbReference type="InterPro" id="IPR023451">
    <property type="entry name" value="Thymidate_synth/dCMP_Mease_dom"/>
</dbReference>
<dbReference type="InterPro" id="IPR036926">
    <property type="entry name" value="Thymidate_synth/dCMP_Mease_sf"/>
</dbReference>
<dbReference type="Proteomes" id="UP000229631">
    <property type="component" value="Unassembled WGS sequence"/>
</dbReference>
<protein>
    <submittedName>
        <fullName evidence="4">Uncharacterized protein</fullName>
    </submittedName>
</protein>
<sequence>MNILDNLIPAERKDRFKFNGLDLYMPRMAKAKTMLVGNPKSSIAICTSWDDPELVLTEAILEKVALVAPLRSTYGVNILLANLGLNPQINKVIFLRGGDFDETETGSLPKKVINLIWKDGIDPSGKVMGTDLSLLEEIASKEGIKNIQKITKDVEIIDWEGKDEKRIKKLEEKIDEFLKKASKKPGRSIIIFPDFKVEEVETYPSETTAHEIREKTPALAWLRLIDRIIRYGQTAVLETKEGTQIRELPFERVTIENLETEKFAVPKWLSGISEVKITPEELEAYYQRFIKPDSYYQEIYPGVKKFIRPPTDKYLYCELLFAFPRPKEIDLAAEYVFSKEGINGVFAFLSEKFPQDEVKLKLANKVLADKKITDEEKTKVLLEIFRPAKNQIAEMQKRLKEIGSDTDKTLILWDPNVHSFLYSGRPCWVEAAALLRDGKLNFKAVFRSHDIAKGWLKNVYGIYRLVEEYLAKPIGVKIGTITIESESGHIYLADLTWVKKLWQEQVKEKGLLTEVVTDPRGNVLISLEGKEVEVILASPVDGRPIVTFKGKPKEVLKQIIGEDLLFEGSHWAYLGRELTKVEECIKKSLPYIQDKV</sequence>
<evidence type="ECO:0000256" key="1">
    <source>
        <dbReference type="ARBA" id="ARBA00022679"/>
    </source>
</evidence>
<dbReference type="GO" id="GO:0016740">
    <property type="term" value="F:transferase activity"/>
    <property type="evidence" value="ECO:0007669"/>
    <property type="project" value="UniProtKB-KW"/>
</dbReference>
<reference evidence="5" key="1">
    <citation type="submission" date="2017-09" db="EMBL/GenBank/DDBJ databases">
        <title>Depth-based differentiation of microbial function through sediment-hosted aquifers and enrichment of novel symbionts in the deep terrestrial subsurface.</title>
        <authorList>
            <person name="Probst A.J."/>
            <person name="Ladd B."/>
            <person name="Jarett J.K."/>
            <person name="Geller-Mcgrath D.E."/>
            <person name="Sieber C.M.K."/>
            <person name="Emerson J.B."/>
            <person name="Anantharaman K."/>
            <person name="Thomas B.C."/>
            <person name="Malmstrom R."/>
            <person name="Stieglmeier M."/>
            <person name="Klingl A."/>
            <person name="Woyke T."/>
            <person name="Ryan C.M."/>
            <person name="Banfield J.F."/>
        </authorList>
    </citation>
    <scope>NUCLEOTIDE SEQUENCE [LARGE SCALE GENOMIC DNA]</scope>
</reference>
<name>A0A2M7BE82_9BACT</name>
<evidence type="ECO:0000313" key="4">
    <source>
        <dbReference type="EMBL" id="PIV01396.1"/>
    </source>
</evidence>
<dbReference type="Pfam" id="PF00303">
    <property type="entry name" value="Thymidylat_synt"/>
    <property type="match status" value="1"/>
</dbReference>
<gene>
    <name evidence="4" type="ORF">COS54_01105</name>
</gene>
<proteinExistence type="predicted"/>
<keyword evidence="1" id="KW-0808">Transferase</keyword>
<feature type="domain" description="Thymidylate synthase/dCMP hydroxymethylase" evidence="2">
    <location>
        <begin position="389"/>
        <end position="507"/>
    </location>
</feature>
<evidence type="ECO:0000313" key="5">
    <source>
        <dbReference type="Proteomes" id="UP000229631"/>
    </source>
</evidence>
<evidence type="ECO:0000259" key="2">
    <source>
        <dbReference type="Pfam" id="PF00303"/>
    </source>
</evidence>
<comment type="caution">
    <text evidence="4">The sequence shown here is derived from an EMBL/GenBank/DDBJ whole genome shotgun (WGS) entry which is preliminary data.</text>
</comment>